<dbReference type="EMBL" id="QXHD01000004">
    <property type="protein sequence ID" value="NEZ55200.1"/>
    <property type="molecule type" value="Genomic_DNA"/>
</dbReference>
<dbReference type="AlphaFoldDB" id="A0A6M0RH18"/>
<evidence type="ECO:0000313" key="3">
    <source>
        <dbReference type="EMBL" id="NEZ55200.1"/>
    </source>
</evidence>
<evidence type="ECO:0000256" key="1">
    <source>
        <dbReference type="SAM" id="MobiDB-lite"/>
    </source>
</evidence>
<evidence type="ECO:0000313" key="4">
    <source>
        <dbReference type="Proteomes" id="UP000481033"/>
    </source>
</evidence>
<accession>A0A6M0RH18</accession>
<feature type="chain" id="PRO_5026837800" evidence="2">
    <location>
        <begin position="33"/>
        <end position="105"/>
    </location>
</feature>
<feature type="region of interest" description="Disordered" evidence="1">
    <location>
        <begin position="58"/>
        <end position="105"/>
    </location>
</feature>
<feature type="signal peptide" evidence="2">
    <location>
        <begin position="1"/>
        <end position="32"/>
    </location>
</feature>
<feature type="compositionally biased region" description="Low complexity" evidence="1">
    <location>
        <begin position="67"/>
        <end position="94"/>
    </location>
</feature>
<dbReference type="RefSeq" id="WP_163696961.1">
    <property type="nucleotide sequence ID" value="NZ_QXHD01000004.1"/>
</dbReference>
<evidence type="ECO:0000256" key="2">
    <source>
        <dbReference type="SAM" id="SignalP"/>
    </source>
</evidence>
<name>A0A6M0RH18_9CYAN</name>
<organism evidence="3 4">
    <name type="scientific">Adonisia turfae CCMR0081</name>
    <dbReference type="NCBI Taxonomy" id="2292702"/>
    <lineage>
        <taxon>Bacteria</taxon>
        <taxon>Bacillati</taxon>
        <taxon>Cyanobacteriota</taxon>
        <taxon>Adonisia</taxon>
        <taxon>Adonisia turfae</taxon>
    </lineage>
</organism>
<reference evidence="3 4" key="1">
    <citation type="journal article" date="2020" name="Microb. Ecol.">
        <title>Ecogenomics of the Marine Benthic Filamentous Cyanobacterium Adonisia.</title>
        <authorList>
            <person name="Walter J.M."/>
            <person name="Coutinho F.H."/>
            <person name="Leomil L."/>
            <person name="Hargreaves P.I."/>
            <person name="Campeao M.E."/>
            <person name="Vieira V.V."/>
            <person name="Silva B.S."/>
            <person name="Fistarol G.O."/>
            <person name="Salomon P.S."/>
            <person name="Sawabe T."/>
            <person name="Mino S."/>
            <person name="Hosokawa M."/>
            <person name="Miyashita H."/>
            <person name="Maruyama F."/>
            <person name="van Verk M.C."/>
            <person name="Dutilh B.E."/>
            <person name="Thompson C.C."/>
            <person name="Thompson F.L."/>
        </authorList>
    </citation>
    <scope>NUCLEOTIDE SEQUENCE [LARGE SCALE GENOMIC DNA]</scope>
    <source>
        <strain evidence="3 4">CCMR0081</strain>
    </source>
</reference>
<gene>
    <name evidence="3" type="ORF">DXZ20_05815</name>
</gene>
<dbReference type="Proteomes" id="UP000481033">
    <property type="component" value="Unassembled WGS sequence"/>
</dbReference>
<feature type="compositionally biased region" description="Pro residues" evidence="1">
    <location>
        <begin position="95"/>
        <end position="105"/>
    </location>
</feature>
<keyword evidence="4" id="KW-1185">Reference proteome</keyword>
<comment type="caution">
    <text evidence="3">The sequence shown here is derived from an EMBL/GenBank/DDBJ whole genome shotgun (WGS) entry which is preliminary data.</text>
</comment>
<keyword evidence="2" id="KW-0732">Signal</keyword>
<sequence length="105" mass="11845">MNKKYFRQPLNAIGAALMAVTMCLFSNQIAKAANESVDSPNDLSVRQRVFRIRQQVVHLSSKDSNSDTDPVVDPTPWDDWNDWGNWNNWSNWGDAPPPSPSPSDE</sequence>
<proteinExistence type="predicted"/>
<protein>
    <submittedName>
        <fullName evidence="3">Uncharacterized protein</fullName>
    </submittedName>
</protein>